<organism evidence="2 3">
    <name type="scientific">Paraglomus brasilianum</name>
    <dbReference type="NCBI Taxonomy" id="144538"/>
    <lineage>
        <taxon>Eukaryota</taxon>
        <taxon>Fungi</taxon>
        <taxon>Fungi incertae sedis</taxon>
        <taxon>Mucoromycota</taxon>
        <taxon>Glomeromycotina</taxon>
        <taxon>Glomeromycetes</taxon>
        <taxon>Paraglomerales</taxon>
        <taxon>Paraglomeraceae</taxon>
        <taxon>Paraglomus</taxon>
    </lineage>
</organism>
<protein>
    <submittedName>
        <fullName evidence="2">3784_t:CDS:1</fullName>
    </submittedName>
</protein>
<dbReference type="Proteomes" id="UP000789739">
    <property type="component" value="Unassembled WGS sequence"/>
</dbReference>
<dbReference type="InterPro" id="IPR011009">
    <property type="entry name" value="Kinase-like_dom_sf"/>
</dbReference>
<dbReference type="InterPro" id="IPR051681">
    <property type="entry name" value="Ser/Thr_Kinases-Pseudokinases"/>
</dbReference>
<gene>
    <name evidence="2" type="ORF">PBRASI_LOCUS4110</name>
</gene>
<dbReference type="EMBL" id="CAJVPI010000406">
    <property type="protein sequence ID" value="CAG8531029.1"/>
    <property type="molecule type" value="Genomic_DNA"/>
</dbReference>
<proteinExistence type="predicted"/>
<keyword evidence="3" id="KW-1185">Reference proteome</keyword>
<dbReference type="PRINTS" id="PR00109">
    <property type="entry name" value="TYRKINASE"/>
</dbReference>
<dbReference type="GO" id="GO:0004674">
    <property type="term" value="F:protein serine/threonine kinase activity"/>
    <property type="evidence" value="ECO:0007669"/>
    <property type="project" value="TreeGrafter"/>
</dbReference>
<evidence type="ECO:0000313" key="2">
    <source>
        <dbReference type="EMBL" id="CAG8531029.1"/>
    </source>
</evidence>
<name>A0A9N9AHF5_9GLOM</name>
<dbReference type="AlphaFoldDB" id="A0A9N9AHF5"/>
<dbReference type="InterPro" id="IPR000719">
    <property type="entry name" value="Prot_kinase_dom"/>
</dbReference>
<dbReference type="GO" id="GO:0005524">
    <property type="term" value="F:ATP binding"/>
    <property type="evidence" value="ECO:0007669"/>
    <property type="project" value="InterPro"/>
</dbReference>
<dbReference type="OrthoDB" id="544350at2759"/>
<dbReference type="PANTHER" id="PTHR44329">
    <property type="entry name" value="SERINE/THREONINE-PROTEIN KINASE TNNI3K-RELATED"/>
    <property type="match status" value="1"/>
</dbReference>
<dbReference type="InterPro" id="IPR001245">
    <property type="entry name" value="Ser-Thr/Tyr_kinase_cat_dom"/>
</dbReference>
<dbReference type="Pfam" id="PF07714">
    <property type="entry name" value="PK_Tyr_Ser-Thr"/>
    <property type="match status" value="1"/>
</dbReference>
<evidence type="ECO:0000259" key="1">
    <source>
        <dbReference type="PROSITE" id="PS50011"/>
    </source>
</evidence>
<reference evidence="2" key="1">
    <citation type="submission" date="2021-06" db="EMBL/GenBank/DDBJ databases">
        <authorList>
            <person name="Kallberg Y."/>
            <person name="Tangrot J."/>
            <person name="Rosling A."/>
        </authorList>
    </citation>
    <scope>NUCLEOTIDE SEQUENCE</scope>
    <source>
        <strain evidence="2">BR232B</strain>
    </source>
</reference>
<sequence>METQSGDEVIQELIQGTKVKWIPYGEIINTEHLAEGGFSKVYKAQWLQGYWNSLEIQPAQTVALKELNDSRILSKALIPVPWMWRLDLLRELARELYNLHKVDIIHKDLHSGNVLVDIKGDIEHWKANLTDFGLSGPANQTDDERQRRKYGVIAYTAPEILGGGSETKASDIYAFGMIMWELSADSTPFSESDDDSREIIVKILGGERPKIVPGTPKCYEELMKRCWDADPSKRPAANDVFDEILGFLVTYNMGKKHNRYRDETYKSFEQGEEMLTSRSLDKSKTRLRLVSKSFEPATPAELRAARQYSERLNSAAQ</sequence>
<dbReference type="PROSITE" id="PS50011">
    <property type="entry name" value="PROTEIN_KINASE_DOM"/>
    <property type="match status" value="1"/>
</dbReference>
<comment type="caution">
    <text evidence="2">The sequence shown here is derived from an EMBL/GenBank/DDBJ whole genome shotgun (WGS) entry which is preliminary data.</text>
</comment>
<feature type="domain" description="Protein kinase" evidence="1">
    <location>
        <begin position="1"/>
        <end position="248"/>
    </location>
</feature>
<dbReference type="SUPFAM" id="SSF56112">
    <property type="entry name" value="Protein kinase-like (PK-like)"/>
    <property type="match status" value="1"/>
</dbReference>
<dbReference type="Gene3D" id="1.10.510.10">
    <property type="entry name" value="Transferase(Phosphotransferase) domain 1"/>
    <property type="match status" value="1"/>
</dbReference>
<accession>A0A9N9AHF5</accession>
<evidence type="ECO:0000313" key="3">
    <source>
        <dbReference type="Proteomes" id="UP000789739"/>
    </source>
</evidence>